<keyword evidence="2" id="KW-1185">Reference proteome</keyword>
<dbReference type="AlphaFoldDB" id="A0A3A4K076"/>
<dbReference type="GO" id="GO:0016706">
    <property type="term" value="F:2-oxoglutarate-dependent dioxygenase activity"/>
    <property type="evidence" value="ECO:0007669"/>
    <property type="project" value="UniProtKB-ARBA"/>
</dbReference>
<dbReference type="SUPFAM" id="SSF51197">
    <property type="entry name" value="Clavaminate synthase-like"/>
    <property type="match status" value="1"/>
</dbReference>
<dbReference type="Proteomes" id="UP000266677">
    <property type="component" value="Unassembled WGS sequence"/>
</dbReference>
<sequence length="320" mass="35989">MASAAVDFALRDDELELFHKQGYIGPFDLYEPDEMERNLRALRPKLLNTKNSVYSAREAVSGVTNLANYDRHLDVDFLASHITRPEIVDRVSSILGPDTLCWRSEFFPKYPGDEGTDWHQADNFSNVAGSKYPQILWPEDAEFGGTITVWTAFTEASIANGCLQFIPGSHRTMNYDESKVMDYQPDAINSVEKNGVRRGFFGYDYRQLQKDPSWSPDEAAAVSQVMRQGQFIIFWSTLMHASHPHSGVDDRMRLGFAGRYLPTSVRVYPYSDGLEEFGGKASLDRFGNVLTSGTDTYGHNRFVSQTVNGYSFAARPGVEA</sequence>
<dbReference type="InterPro" id="IPR010092">
    <property type="entry name" value="Chlorin_enz"/>
</dbReference>
<dbReference type="RefSeq" id="WP_120044803.1">
    <property type="nucleotide sequence ID" value="NZ_QZFU01000045.1"/>
</dbReference>
<dbReference type="OrthoDB" id="9796766at2"/>
<dbReference type="EMBL" id="QZFU01000045">
    <property type="protein sequence ID" value="RJO69221.1"/>
    <property type="molecule type" value="Genomic_DNA"/>
</dbReference>
<dbReference type="GO" id="GO:0005506">
    <property type="term" value="F:iron ion binding"/>
    <property type="evidence" value="ECO:0007669"/>
    <property type="project" value="UniProtKB-ARBA"/>
</dbReference>
<proteinExistence type="predicted"/>
<comment type="caution">
    <text evidence="1">The sequence shown here is derived from an EMBL/GenBank/DDBJ whole genome shotgun (WGS) entry which is preliminary data.</text>
</comment>
<dbReference type="NCBIfam" id="TIGR01762">
    <property type="entry name" value="chlorin-enz"/>
    <property type="match status" value="1"/>
</dbReference>
<dbReference type="Gene3D" id="2.60.120.620">
    <property type="entry name" value="q2cbj1_9rhob like domain"/>
    <property type="match status" value="1"/>
</dbReference>
<evidence type="ECO:0000313" key="2">
    <source>
        <dbReference type="Proteomes" id="UP000266677"/>
    </source>
</evidence>
<dbReference type="PANTHER" id="PTHR20883:SF48">
    <property type="entry name" value="ECTOINE DIOXYGENASE"/>
    <property type="match status" value="1"/>
</dbReference>
<evidence type="ECO:0000313" key="1">
    <source>
        <dbReference type="EMBL" id="RJO69221.1"/>
    </source>
</evidence>
<dbReference type="Pfam" id="PF05721">
    <property type="entry name" value="PhyH"/>
    <property type="match status" value="1"/>
</dbReference>
<accession>A0A3A4K076</accession>
<reference evidence="1 2" key="1">
    <citation type="submission" date="2018-09" db="EMBL/GenBank/DDBJ databases">
        <title>YIM PH21274 draft genome.</title>
        <authorList>
            <person name="Miao C."/>
        </authorList>
    </citation>
    <scope>NUCLEOTIDE SEQUENCE [LARGE SCALE GENOMIC DNA]</scope>
    <source>
        <strain evidence="1 2">YIM PH 21724</strain>
    </source>
</reference>
<gene>
    <name evidence="1" type="ORF">D5S18_31720</name>
</gene>
<protein>
    <submittedName>
        <fullName evidence="1">Chlorinating enzyme</fullName>
    </submittedName>
</protein>
<dbReference type="PANTHER" id="PTHR20883">
    <property type="entry name" value="PHYTANOYL-COA DIOXYGENASE DOMAIN CONTAINING 1"/>
    <property type="match status" value="1"/>
</dbReference>
<organism evidence="1 2">
    <name type="scientific">Nocardia panacis</name>
    <dbReference type="NCBI Taxonomy" id="2340916"/>
    <lineage>
        <taxon>Bacteria</taxon>
        <taxon>Bacillati</taxon>
        <taxon>Actinomycetota</taxon>
        <taxon>Actinomycetes</taxon>
        <taxon>Mycobacteriales</taxon>
        <taxon>Nocardiaceae</taxon>
        <taxon>Nocardia</taxon>
    </lineage>
</organism>
<name>A0A3A4K076_9NOCA</name>
<dbReference type="InterPro" id="IPR008775">
    <property type="entry name" value="Phytyl_CoA_dOase-like"/>
</dbReference>